<dbReference type="OrthoDB" id="9808614at2"/>
<proteinExistence type="predicted"/>
<dbReference type="InterPro" id="IPR046947">
    <property type="entry name" value="LytR-like"/>
</dbReference>
<reference evidence="6 7" key="1">
    <citation type="submission" date="2018-09" db="EMBL/GenBank/DDBJ databases">
        <title>Bacillus saliacetes sp. nov., isolated from Thai shrimp paste (Ka-pi).</title>
        <authorList>
            <person name="Daroonpunt R."/>
            <person name="Tanasupawat S."/>
            <person name="Yiamsombut S."/>
        </authorList>
    </citation>
    <scope>NUCLEOTIDE SEQUENCE [LARGE SCALE GENOMIC DNA]</scope>
    <source>
        <strain evidence="6 7">SKP7-4</strain>
    </source>
</reference>
<dbReference type="PANTHER" id="PTHR37299">
    <property type="entry name" value="TRANSCRIPTIONAL REGULATOR-RELATED"/>
    <property type="match status" value="1"/>
</dbReference>
<organism evidence="6 7">
    <name type="scientific">Bacillus salacetis</name>
    <dbReference type="NCBI Taxonomy" id="2315464"/>
    <lineage>
        <taxon>Bacteria</taxon>
        <taxon>Bacillati</taxon>
        <taxon>Bacillota</taxon>
        <taxon>Bacilli</taxon>
        <taxon>Bacillales</taxon>
        <taxon>Bacillaceae</taxon>
        <taxon>Bacillus</taxon>
    </lineage>
</organism>
<keyword evidence="4" id="KW-0804">Transcription</keyword>
<dbReference type="Gene3D" id="2.40.50.1020">
    <property type="entry name" value="LytTr DNA-binding domain"/>
    <property type="match status" value="1"/>
</dbReference>
<accession>A0A3A1QVL3</accession>
<feature type="domain" description="HTH LytTR-type" evidence="5">
    <location>
        <begin position="42"/>
        <end position="146"/>
    </location>
</feature>
<dbReference type="AlphaFoldDB" id="A0A3A1QVL3"/>
<evidence type="ECO:0000256" key="4">
    <source>
        <dbReference type="ARBA" id="ARBA00023163"/>
    </source>
</evidence>
<dbReference type="GO" id="GO:0000156">
    <property type="term" value="F:phosphorelay response regulator activity"/>
    <property type="evidence" value="ECO:0007669"/>
    <property type="project" value="InterPro"/>
</dbReference>
<protein>
    <submittedName>
        <fullName evidence="6">LytTR family transcriptional regulator</fullName>
    </submittedName>
</protein>
<dbReference type="PANTHER" id="PTHR37299:SF2">
    <property type="entry name" value="HTH LYTTR-TYPE DOMAIN-CONTAINING PROTEIN"/>
    <property type="match status" value="1"/>
</dbReference>
<evidence type="ECO:0000313" key="7">
    <source>
        <dbReference type="Proteomes" id="UP000265801"/>
    </source>
</evidence>
<keyword evidence="3" id="KW-0238">DNA-binding</keyword>
<evidence type="ECO:0000256" key="3">
    <source>
        <dbReference type="ARBA" id="ARBA00023125"/>
    </source>
</evidence>
<evidence type="ECO:0000256" key="2">
    <source>
        <dbReference type="ARBA" id="ARBA00023015"/>
    </source>
</evidence>
<dbReference type="PROSITE" id="PS50930">
    <property type="entry name" value="HTH_LYTTR"/>
    <property type="match status" value="1"/>
</dbReference>
<evidence type="ECO:0000256" key="1">
    <source>
        <dbReference type="ARBA" id="ARBA00022490"/>
    </source>
</evidence>
<keyword evidence="7" id="KW-1185">Reference proteome</keyword>
<gene>
    <name evidence="6" type="ORF">D3H55_14315</name>
</gene>
<dbReference type="SMART" id="SM00850">
    <property type="entry name" value="LytTR"/>
    <property type="match status" value="1"/>
</dbReference>
<keyword evidence="1" id="KW-0963">Cytoplasm</keyword>
<dbReference type="InterPro" id="IPR007492">
    <property type="entry name" value="LytTR_DNA-bd_dom"/>
</dbReference>
<dbReference type="Proteomes" id="UP000265801">
    <property type="component" value="Unassembled WGS sequence"/>
</dbReference>
<evidence type="ECO:0000313" key="6">
    <source>
        <dbReference type="EMBL" id="RIW32044.1"/>
    </source>
</evidence>
<dbReference type="RefSeq" id="WP_119547784.1">
    <property type="nucleotide sequence ID" value="NZ_QXIR01000019.1"/>
</dbReference>
<dbReference type="EMBL" id="QXIR01000019">
    <property type="protein sequence ID" value="RIW32044.1"/>
    <property type="molecule type" value="Genomic_DNA"/>
</dbReference>
<name>A0A3A1QVL3_9BACI</name>
<dbReference type="Pfam" id="PF04397">
    <property type="entry name" value="LytTR"/>
    <property type="match status" value="1"/>
</dbReference>
<comment type="caution">
    <text evidence="6">The sequence shown here is derived from an EMBL/GenBank/DDBJ whole genome shotgun (WGS) entry which is preliminary data.</text>
</comment>
<keyword evidence="2" id="KW-0805">Transcription regulation</keyword>
<dbReference type="GO" id="GO:0003677">
    <property type="term" value="F:DNA binding"/>
    <property type="evidence" value="ECO:0007669"/>
    <property type="project" value="UniProtKB-KW"/>
</dbReference>
<evidence type="ECO:0000259" key="5">
    <source>
        <dbReference type="PROSITE" id="PS50930"/>
    </source>
</evidence>
<sequence>MRVNIEIHEKYDETFITIHAGKWSEELEALVKKLEQKSPNRIVGSEGEQSILLSPDEIDYVFAVNRKVFASIHKQSIELNMKLYEAEDLLESHGFCRLSKSAIGNLNRINRFELAFNGSLCVFFHSGSKEYVSRKYVQELKQKLILGVDTK</sequence>